<dbReference type="InterPro" id="IPR046806">
    <property type="entry name" value="MrpA_C/MbhE"/>
</dbReference>
<evidence type="ECO:0000259" key="8">
    <source>
        <dbReference type="Pfam" id="PF20501"/>
    </source>
</evidence>
<gene>
    <name evidence="9" type="ORF">LCGC14_1424060</name>
</gene>
<dbReference type="InterPro" id="IPR050622">
    <property type="entry name" value="CPA3_antiporter_subunitB"/>
</dbReference>
<dbReference type="EMBL" id="LAZR01009530">
    <property type="protein sequence ID" value="KKM72088.1"/>
    <property type="molecule type" value="Genomic_DNA"/>
</dbReference>
<proteinExistence type="predicted"/>
<keyword evidence="4 6" id="KW-1133">Transmembrane helix</keyword>
<feature type="domain" description="Na+/H+ antiporter MnhB subunit-related protein" evidence="7">
    <location>
        <begin position="115"/>
        <end position="240"/>
    </location>
</feature>
<dbReference type="AlphaFoldDB" id="A0A0F9JQY7"/>
<dbReference type="Pfam" id="PF20501">
    <property type="entry name" value="MbhE"/>
    <property type="match status" value="1"/>
</dbReference>
<dbReference type="PANTHER" id="PTHR33932">
    <property type="entry name" value="NA(+)/H(+) ANTIPORTER SUBUNIT B"/>
    <property type="match status" value="1"/>
</dbReference>
<feature type="transmembrane region" description="Helical" evidence="6">
    <location>
        <begin position="122"/>
        <end position="140"/>
    </location>
</feature>
<keyword evidence="2" id="KW-1003">Cell membrane</keyword>
<reference evidence="9" key="1">
    <citation type="journal article" date="2015" name="Nature">
        <title>Complex archaea that bridge the gap between prokaryotes and eukaryotes.</title>
        <authorList>
            <person name="Spang A."/>
            <person name="Saw J.H."/>
            <person name="Jorgensen S.L."/>
            <person name="Zaremba-Niedzwiedzka K."/>
            <person name="Martijn J."/>
            <person name="Lind A.E."/>
            <person name="van Eijk R."/>
            <person name="Schleper C."/>
            <person name="Guy L."/>
            <person name="Ettema T.J."/>
        </authorList>
    </citation>
    <scope>NUCLEOTIDE SEQUENCE</scope>
</reference>
<sequence length="256" mass="28121">MEFPGWGDPLSPASTHVSPYYIEKAIEDTSVPNIVTAVLADYRGYDTMFETAVIFSAGIACLFLLRRMKRKKTDFRHYRHMATGITLRIEQGGKLHPTAKEFERIDGLWVPHDLIIRTTGRFIIPFIQIFALYVIAHGHYSPGGGFQGGVILGASFILFAISHDLRSALNRMGERLTAFFYTAGVSLYAGTGALCILLGANFLDYSALATILLVDPVTARSYGILIVEIGVGIAVMAVMVILYYNLVSAGKFDEGL</sequence>
<dbReference type="InterPro" id="IPR007182">
    <property type="entry name" value="MnhB"/>
</dbReference>
<evidence type="ECO:0000313" key="9">
    <source>
        <dbReference type="EMBL" id="KKM72088.1"/>
    </source>
</evidence>
<comment type="caution">
    <text evidence="9">The sequence shown here is derived from an EMBL/GenBank/DDBJ whole genome shotgun (WGS) entry which is preliminary data.</text>
</comment>
<evidence type="ECO:0000256" key="4">
    <source>
        <dbReference type="ARBA" id="ARBA00022989"/>
    </source>
</evidence>
<evidence type="ECO:0000256" key="3">
    <source>
        <dbReference type="ARBA" id="ARBA00022692"/>
    </source>
</evidence>
<keyword evidence="5 6" id="KW-0472">Membrane</keyword>
<feature type="domain" description="MrpA C-terminal/MbhE" evidence="8">
    <location>
        <begin position="12"/>
        <end position="71"/>
    </location>
</feature>
<dbReference type="GO" id="GO:0005886">
    <property type="term" value="C:plasma membrane"/>
    <property type="evidence" value="ECO:0007669"/>
    <property type="project" value="UniProtKB-SubCell"/>
</dbReference>
<organism evidence="9">
    <name type="scientific">marine sediment metagenome</name>
    <dbReference type="NCBI Taxonomy" id="412755"/>
    <lineage>
        <taxon>unclassified sequences</taxon>
        <taxon>metagenomes</taxon>
        <taxon>ecological metagenomes</taxon>
    </lineage>
</organism>
<evidence type="ECO:0000256" key="2">
    <source>
        <dbReference type="ARBA" id="ARBA00022475"/>
    </source>
</evidence>
<evidence type="ECO:0000256" key="5">
    <source>
        <dbReference type="ARBA" id="ARBA00023136"/>
    </source>
</evidence>
<feature type="transmembrane region" description="Helical" evidence="6">
    <location>
        <begin position="178"/>
        <end position="202"/>
    </location>
</feature>
<accession>A0A0F9JQY7</accession>
<feature type="transmembrane region" description="Helical" evidence="6">
    <location>
        <begin position="146"/>
        <end position="166"/>
    </location>
</feature>
<dbReference type="NCBIfam" id="NF009162">
    <property type="entry name" value="PRK12508.1"/>
    <property type="match status" value="1"/>
</dbReference>
<evidence type="ECO:0000259" key="7">
    <source>
        <dbReference type="Pfam" id="PF04039"/>
    </source>
</evidence>
<keyword evidence="3 6" id="KW-0812">Transmembrane</keyword>
<dbReference type="Pfam" id="PF04039">
    <property type="entry name" value="MnhB"/>
    <property type="match status" value="1"/>
</dbReference>
<protein>
    <submittedName>
        <fullName evidence="9">Uncharacterized protein</fullName>
    </submittedName>
</protein>
<feature type="transmembrane region" description="Helical" evidence="6">
    <location>
        <begin position="47"/>
        <end position="65"/>
    </location>
</feature>
<feature type="transmembrane region" description="Helical" evidence="6">
    <location>
        <begin position="222"/>
        <end position="244"/>
    </location>
</feature>
<evidence type="ECO:0000256" key="6">
    <source>
        <dbReference type="SAM" id="Phobius"/>
    </source>
</evidence>
<comment type="subcellular location">
    <subcellularLocation>
        <location evidence="1">Cell membrane</location>
        <topology evidence="1">Multi-pass membrane protein</topology>
    </subcellularLocation>
</comment>
<name>A0A0F9JQY7_9ZZZZ</name>
<dbReference type="PANTHER" id="PTHR33932:SF4">
    <property type="entry name" value="NA(+)_H(+) ANTIPORTER SUBUNIT B"/>
    <property type="match status" value="1"/>
</dbReference>
<evidence type="ECO:0000256" key="1">
    <source>
        <dbReference type="ARBA" id="ARBA00004651"/>
    </source>
</evidence>